<evidence type="ECO:0000313" key="3">
    <source>
        <dbReference type="Proteomes" id="UP000250321"/>
    </source>
</evidence>
<accession>A0A314Y635</accession>
<reference evidence="2 3" key="1">
    <citation type="submission" date="2018-02" db="EMBL/GenBank/DDBJ databases">
        <title>Draft genome of wild Prunus yedoensis var. nudiflora.</title>
        <authorList>
            <person name="Baek S."/>
            <person name="Kim J.-H."/>
            <person name="Choi K."/>
            <person name="Kim G.-B."/>
            <person name="Cho A."/>
            <person name="Jang H."/>
            <person name="Shin C.-H."/>
            <person name="Yu H.-J."/>
            <person name="Mun J.-H."/>
        </authorList>
    </citation>
    <scope>NUCLEOTIDE SEQUENCE [LARGE SCALE GENOMIC DNA]</scope>
    <source>
        <strain evidence="3">cv. Jeju island</strain>
        <tissue evidence="2">Leaf</tissue>
    </source>
</reference>
<feature type="region of interest" description="Disordered" evidence="1">
    <location>
        <begin position="44"/>
        <end position="67"/>
    </location>
</feature>
<evidence type="ECO:0000313" key="2">
    <source>
        <dbReference type="EMBL" id="PQP99950.1"/>
    </source>
</evidence>
<protein>
    <submittedName>
        <fullName evidence="2">Uncharacterized protein</fullName>
    </submittedName>
</protein>
<keyword evidence="3" id="KW-1185">Reference proteome</keyword>
<name>A0A314Y635_PRUYE</name>
<sequence length="67" mass="7572">MPKKIWRFNSTKVLNKSRRIATDKGNKLEENFRVFELRGGSVAEAKDRGGGAKEASHCLDFNEHGHT</sequence>
<dbReference type="EMBL" id="PJQY01001754">
    <property type="protein sequence ID" value="PQP99950.1"/>
    <property type="molecule type" value="Genomic_DNA"/>
</dbReference>
<organism evidence="2 3">
    <name type="scientific">Prunus yedoensis var. nudiflora</name>
    <dbReference type="NCBI Taxonomy" id="2094558"/>
    <lineage>
        <taxon>Eukaryota</taxon>
        <taxon>Viridiplantae</taxon>
        <taxon>Streptophyta</taxon>
        <taxon>Embryophyta</taxon>
        <taxon>Tracheophyta</taxon>
        <taxon>Spermatophyta</taxon>
        <taxon>Magnoliopsida</taxon>
        <taxon>eudicotyledons</taxon>
        <taxon>Gunneridae</taxon>
        <taxon>Pentapetalae</taxon>
        <taxon>rosids</taxon>
        <taxon>fabids</taxon>
        <taxon>Rosales</taxon>
        <taxon>Rosaceae</taxon>
        <taxon>Amygdaloideae</taxon>
        <taxon>Amygdaleae</taxon>
        <taxon>Prunus</taxon>
    </lineage>
</organism>
<dbReference type="AlphaFoldDB" id="A0A314Y635"/>
<proteinExistence type="predicted"/>
<comment type="caution">
    <text evidence="2">The sequence shown here is derived from an EMBL/GenBank/DDBJ whole genome shotgun (WGS) entry which is preliminary data.</text>
</comment>
<evidence type="ECO:0000256" key="1">
    <source>
        <dbReference type="SAM" id="MobiDB-lite"/>
    </source>
</evidence>
<gene>
    <name evidence="2" type="ORF">Pyn_04956</name>
</gene>
<dbReference type="Proteomes" id="UP000250321">
    <property type="component" value="Unassembled WGS sequence"/>
</dbReference>